<name>A0A507EFF5_9FUNG</name>
<proteinExistence type="inferred from homology"/>
<evidence type="ECO:0000256" key="1">
    <source>
        <dbReference type="ARBA" id="ARBA00004123"/>
    </source>
</evidence>
<dbReference type="Gene3D" id="3.40.109.10">
    <property type="entry name" value="NADH Oxidase"/>
    <property type="match status" value="1"/>
</dbReference>
<keyword evidence="9" id="KW-1185">Reference proteome</keyword>
<keyword evidence="4" id="KW-0963">Cytoplasm</keyword>
<dbReference type="CDD" id="cd02140">
    <property type="entry name" value="Frm2-like"/>
    <property type="match status" value="1"/>
</dbReference>
<evidence type="ECO:0000256" key="2">
    <source>
        <dbReference type="ARBA" id="ARBA00004496"/>
    </source>
</evidence>
<evidence type="ECO:0000256" key="5">
    <source>
        <dbReference type="ARBA" id="ARBA00023002"/>
    </source>
</evidence>
<protein>
    <recommendedName>
        <fullName evidence="7">Nitroreductase domain-containing protein</fullName>
    </recommendedName>
</protein>
<dbReference type="InterPro" id="IPR000415">
    <property type="entry name" value="Nitroreductase-like"/>
</dbReference>
<feature type="domain" description="Nitroreductase" evidence="7">
    <location>
        <begin position="16"/>
        <end position="181"/>
    </location>
</feature>
<evidence type="ECO:0000256" key="4">
    <source>
        <dbReference type="ARBA" id="ARBA00022490"/>
    </source>
</evidence>
<dbReference type="GO" id="GO:0034599">
    <property type="term" value="P:cellular response to oxidative stress"/>
    <property type="evidence" value="ECO:0007669"/>
    <property type="project" value="InterPro"/>
</dbReference>
<comment type="caution">
    <text evidence="8">The sequence shown here is derived from an EMBL/GenBank/DDBJ whole genome shotgun (WGS) entry which is preliminary data.</text>
</comment>
<dbReference type="EMBL" id="QEAQ01000001">
    <property type="protein sequence ID" value="TPX62873.1"/>
    <property type="molecule type" value="Genomic_DNA"/>
</dbReference>
<keyword evidence="5" id="KW-0560">Oxidoreductase</keyword>
<dbReference type="AlphaFoldDB" id="A0A507EFF5"/>
<sequence>MPSELSSKIQESVELRRTNYTLSKASPISDERILEIVQHATRHVPSSFNSQSNRAVVLLNANHTKLWDITTEVLKAIVPAENFPATEARLNGFANSYGTVLFFEDETDVKAMQTSFPLYQDRFPIWSQHSSGMLQYVIWTQFAAEGLGANLQHYNPLIDERVRAEWNIPATWQLVAQMPFGTPTAPAGEKTFKPIEDLVKLHK</sequence>
<dbReference type="GO" id="GO:0005634">
    <property type="term" value="C:nucleus"/>
    <property type="evidence" value="ECO:0007669"/>
    <property type="project" value="UniProtKB-SubCell"/>
</dbReference>
<keyword evidence="6" id="KW-0539">Nucleus</keyword>
<organism evidence="8 9">
    <name type="scientific">Powellomyces hirtus</name>
    <dbReference type="NCBI Taxonomy" id="109895"/>
    <lineage>
        <taxon>Eukaryota</taxon>
        <taxon>Fungi</taxon>
        <taxon>Fungi incertae sedis</taxon>
        <taxon>Chytridiomycota</taxon>
        <taxon>Chytridiomycota incertae sedis</taxon>
        <taxon>Chytridiomycetes</taxon>
        <taxon>Spizellomycetales</taxon>
        <taxon>Powellomycetaceae</taxon>
        <taxon>Powellomyces</taxon>
    </lineage>
</organism>
<dbReference type="GO" id="GO:0005737">
    <property type="term" value="C:cytoplasm"/>
    <property type="evidence" value="ECO:0007669"/>
    <property type="project" value="UniProtKB-SubCell"/>
</dbReference>
<reference evidence="8 9" key="1">
    <citation type="journal article" date="2019" name="Sci. Rep.">
        <title>Comparative genomics of chytrid fungi reveal insights into the obligate biotrophic and pathogenic lifestyle of Synchytrium endobioticum.</title>
        <authorList>
            <person name="van de Vossenberg B.T.L.H."/>
            <person name="Warris S."/>
            <person name="Nguyen H.D.T."/>
            <person name="van Gent-Pelzer M.P.E."/>
            <person name="Joly D.L."/>
            <person name="van de Geest H.C."/>
            <person name="Bonants P.J.M."/>
            <person name="Smith D.S."/>
            <person name="Levesque C.A."/>
            <person name="van der Lee T.A.J."/>
        </authorList>
    </citation>
    <scope>NUCLEOTIDE SEQUENCE [LARGE SCALE GENOMIC DNA]</scope>
    <source>
        <strain evidence="8 9">CBS 809.83</strain>
    </source>
</reference>
<comment type="similarity">
    <text evidence="3">Belongs to the nitroreductase family.</text>
</comment>
<evidence type="ECO:0000313" key="8">
    <source>
        <dbReference type="EMBL" id="TPX62873.1"/>
    </source>
</evidence>
<evidence type="ECO:0000259" key="7">
    <source>
        <dbReference type="Pfam" id="PF00881"/>
    </source>
</evidence>
<evidence type="ECO:0000256" key="6">
    <source>
        <dbReference type="ARBA" id="ARBA00023242"/>
    </source>
</evidence>
<dbReference type="STRING" id="109895.A0A507EFF5"/>
<comment type="subcellular location">
    <subcellularLocation>
        <location evidence="2">Cytoplasm</location>
    </subcellularLocation>
    <subcellularLocation>
        <location evidence="1">Nucleus</location>
    </subcellularLocation>
</comment>
<evidence type="ECO:0000313" key="9">
    <source>
        <dbReference type="Proteomes" id="UP000318582"/>
    </source>
</evidence>
<dbReference type="Proteomes" id="UP000318582">
    <property type="component" value="Unassembled WGS sequence"/>
</dbReference>
<dbReference type="FunFam" id="3.40.109.10:FF:000001">
    <property type="entry name" value="Nitroreductase family"/>
    <property type="match status" value="1"/>
</dbReference>
<dbReference type="PANTHER" id="PTHR43035">
    <property type="entry name" value="FATTY ACID REPRESSION MUTANT PROTEIN 2-RELATED"/>
    <property type="match status" value="1"/>
</dbReference>
<dbReference type="PANTHER" id="PTHR43035:SF1">
    <property type="entry name" value="FATTY ACID REPRESSION MUTANT PROTEIN 2-RELATED"/>
    <property type="match status" value="1"/>
</dbReference>
<dbReference type="SUPFAM" id="SSF55469">
    <property type="entry name" value="FMN-dependent nitroreductase-like"/>
    <property type="match status" value="1"/>
</dbReference>
<dbReference type="InterPro" id="IPR029479">
    <property type="entry name" value="Nitroreductase"/>
</dbReference>
<dbReference type="Pfam" id="PF00881">
    <property type="entry name" value="Nitroreductase"/>
    <property type="match status" value="1"/>
</dbReference>
<accession>A0A507EFF5</accession>
<evidence type="ECO:0000256" key="3">
    <source>
        <dbReference type="ARBA" id="ARBA00007118"/>
    </source>
</evidence>
<dbReference type="GO" id="GO:0016491">
    <property type="term" value="F:oxidoreductase activity"/>
    <property type="evidence" value="ECO:0007669"/>
    <property type="project" value="UniProtKB-KW"/>
</dbReference>
<gene>
    <name evidence="8" type="ORF">PhCBS80983_g00144</name>
</gene>
<dbReference type="InterPro" id="IPR033877">
    <property type="entry name" value="Frm2/Hbn1"/>
</dbReference>